<sequence length="146" mass="15608">MTALAPAGYSGKPLPDKLGLKPGMAVAFVALPPALQALADAAGFARVERLLDWAAVEAAPGGFDAIHAFTTRRAEIETELPRLQAAIRRDGMIWVSWPKKAARLATDVTEDVVRAAALSLDLVDVKVAAVDAVWSGLKLVIRKERR</sequence>
<evidence type="ECO:0000313" key="1">
    <source>
        <dbReference type="EMBL" id="MDQ0468205.1"/>
    </source>
</evidence>
<proteinExistence type="predicted"/>
<reference evidence="1 2" key="1">
    <citation type="submission" date="2023-07" db="EMBL/GenBank/DDBJ databases">
        <title>Genomic Encyclopedia of Type Strains, Phase IV (KMG-IV): sequencing the most valuable type-strain genomes for metagenomic binning, comparative biology and taxonomic classification.</title>
        <authorList>
            <person name="Goeker M."/>
        </authorList>
    </citation>
    <scope>NUCLEOTIDE SEQUENCE [LARGE SCALE GENOMIC DNA]</scope>
    <source>
        <strain evidence="1 2">DSM 19619</strain>
    </source>
</reference>
<evidence type="ECO:0000313" key="2">
    <source>
        <dbReference type="Proteomes" id="UP001242480"/>
    </source>
</evidence>
<dbReference type="RefSeq" id="WP_307268967.1">
    <property type="nucleotide sequence ID" value="NZ_JAUSVX010000001.1"/>
</dbReference>
<name>A0ABU0J1S4_9HYPH</name>
<comment type="caution">
    <text evidence="1">The sequence shown here is derived from an EMBL/GenBank/DDBJ whole genome shotgun (WGS) entry which is preliminary data.</text>
</comment>
<keyword evidence="2" id="KW-1185">Reference proteome</keyword>
<protein>
    <recommendedName>
        <fullName evidence="3">DUF3052 domain-containing protein</fullName>
    </recommendedName>
</protein>
<accession>A0ABU0J1S4</accession>
<evidence type="ECO:0008006" key="3">
    <source>
        <dbReference type="Google" id="ProtNLM"/>
    </source>
</evidence>
<dbReference type="EMBL" id="JAUSVX010000001">
    <property type="protein sequence ID" value="MDQ0468205.1"/>
    <property type="molecule type" value="Genomic_DNA"/>
</dbReference>
<gene>
    <name evidence="1" type="ORF">QO011_001200</name>
</gene>
<dbReference type="Proteomes" id="UP001242480">
    <property type="component" value="Unassembled WGS sequence"/>
</dbReference>
<organism evidence="1 2">
    <name type="scientific">Labrys wisconsinensis</name>
    <dbReference type="NCBI Taxonomy" id="425677"/>
    <lineage>
        <taxon>Bacteria</taxon>
        <taxon>Pseudomonadati</taxon>
        <taxon>Pseudomonadota</taxon>
        <taxon>Alphaproteobacteria</taxon>
        <taxon>Hyphomicrobiales</taxon>
        <taxon>Xanthobacteraceae</taxon>
        <taxon>Labrys</taxon>
    </lineage>
</organism>